<keyword evidence="3" id="KW-1185">Reference proteome</keyword>
<evidence type="ECO:0008006" key="4">
    <source>
        <dbReference type="Google" id="ProtNLM"/>
    </source>
</evidence>
<keyword evidence="1" id="KW-0732">Signal</keyword>
<feature type="chain" id="PRO_5045918244" description="DUF1579 domain-containing protein" evidence="1">
    <location>
        <begin position="24"/>
        <end position="178"/>
    </location>
</feature>
<reference evidence="2 3" key="1">
    <citation type="submission" date="2015-03" db="EMBL/GenBank/DDBJ databases">
        <title>Genome sequence of Pseudoalteromonas aurantia.</title>
        <authorList>
            <person name="Xie B.-B."/>
            <person name="Rong J.-C."/>
            <person name="Qin Q.-L."/>
            <person name="Zhang Y.-Z."/>
        </authorList>
    </citation>
    <scope>NUCLEOTIDE SEQUENCE [LARGE SCALE GENOMIC DNA]</scope>
    <source>
        <strain evidence="2 3">208</strain>
    </source>
</reference>
<organism evidence="2 3">
    <name type="scientific">Pseudoalteromonas aurantia 208</name>
    <dbReference type="NCBI Taxonomy" id="1314867"/>
    <lineage>
        <taxon>Bacteria</taxon>
        <taxon>Pseudomonadati</taxon>
        <taxon>Pseudomonadota</taxon>
        <taxon>Gammaproteobacteria</taxon>
        <taxon>Alteromonadales</taxon>
        <taxon>Pseudoalteromonadaceae</taxon>
        <taxon>Pseudoalteromonas</taxon>
    </lineage>
</organism>
<evidence type="ECO:0000313" key="3">
    <source>
        <dbReference type="Proteomes" id="UP000615755"/>
    </source>
</evidence>
<evidence type="ECO:0000256" key="1">
    <source>
        <dbReference type="SAM" id="SignalP"/>
    </source>
</evidence>
<dbReference type="RefSeq" id="WP_404821706.1">
    <property type="nucleotide sequence ID" value="NZ_AQGV01000014.1"/>
</dbReference>
<dbReference type="EMBL" id="AQGV01000014">
    <property type="protein sequence ID" value="MBE0369986.1"/>
    <property type="molecule type" value="Genomic_DNA"/>
</dbReference>
<gene>
    <name evidence="2" type="ORF">PAUR_a4603</name>
</gene>
<evidence type="ECO:0000313" key="2">
    <source>
        <dbReference type="EMBL" id="MBE0369986.1"/>
    </source>
</evidence>
<name>A0ABR9EG78_9GAMM</name>
<accession>A0ABR9EG78</accession>
<dbReference type="Proteomes" id="UP000615755">
    <property type="component" value="Unassembled WGS sequence"/>
</dbReference>
<sequence length="178" mass="20140">MNRVTKSLYSWVIVMCFGVTAHGAENETLVDELVFLQPFLGGWQADFAVPVGKPAMQDVSHWERALNGTAVRTLHSINAGMYGGESLIFWDDAKQEVVFYYFTTASFYTQGTIKRLSDGGFAAYETVTGSEEGITQVKSTTRYIDNTMQVSTQYLKQQQWTAPQRRTYTRSTQQVIFK</sequence>
<proteinExistence type="predicted"/>
<comment type="caution">
    <text evidence="2">The sequence shown here is derived from an EMBL/GenBank/DDBJ whole genome shotgun (WGS) entry which is preliminary data.</text>
</comment>
<protein>
    <recommendedName>
        <fullName evidence="4">DUF1579 domain-containing protein</fullName>
    </recommendedName>
</protein>
<feature type="signal peptide" evidence="1">
    <location>
        <begin position="1"/>
        <end position="23"/>
    </location>
</feature>